<dbReference type="AlphaFoldDB" id="A0A9W7TG59"/>
<keyword evidence="2" id="KW-0812">Transmembrane</keyword>
<evidence type="ECO:0000256" key="1">
    <source>
        <dbReference type="SAM" id="MobiDB-lite"/>
    </source>
</evidence>
<keyword evidence="2" id="KW-0472">Membrane</keyword>
<feature type="compositionally biased region" description="Basic and acidic residues" evidence="1">
    <location>
        <begin position="119"/>
        <end position="129"/>
    </location>
</feature>
<evidence type="ECO:0000313" key="3">
    <source>
        <dbReference type="EMBL" id="KAI7795444.1"/>
    </source>
</evidence>
<gene>
    <name evidence="3" type="ORF">IRJ41_021712</name>
</gene>
<comment type="caution">
    <text evidence="3">The sequence shown here is derived from an EMBL/GenBank/DDBJ whole genome shotgun (WGS) entry which is preliminary data.</text>
</comment>
<feature type="transmembrane region" description="Helical" evidence="2">
    <location>
        <begin position="53"/>
        <end position="73"/>
    </location>
</feature>
<keyword evidence="4" id="KW-1185">Reference proteome</keyword>
<feature type="region of interest" description="Disordered" evidence="1">
    <location>
        <begin position="85"/>
        <end position="160"/>
    </location>
</feature>
<feature type="compositionally biased region" description="Low complexity" evidence="1">
    <location>
        <begin position="102"/>
        <end position="118"/>
    </location>
</feature>
<protein>
    <submittedName>
        <fullName evidence="3">Mucin-5AC-like</fullName>
    </submittedName>
</protein>
<feature type="transmembrane region" description="Helical" evidence="2">
    <location>
        <begin position="219"/>
        <end position="242"/>
    </location>
</feature>
<feature type="compositionally biased region" description="Polar residues" evidence="1">
    <location>
        <begin position="85"/>
        <end position="98"/>
    </location>
</feature>
<keyword evidence="2" id="KW-1133">Transmembrane helix</keyword>
<feature type="region of interest" description="Disordered" evidence="1">
    <location>
        <begin position="179"/>
        <end position="204"/>
    </location>
</feature>
<organism evidence="3 4">
    <name type="scientific">Triplophysa rosa</name>
    <name type="common">Cave loach</name>
    <dbReference type="NCBI Taxonomy" id="992332"/>
    <lineage>
        <taxon>Eukaryota</taxon>
        <taxon>Metazoa</taxon>
        <taxon>Chordata</taxon>
        <taxon>Craniata</taxon>
        <taxon>Vertebrata</taxon>
        <taxon>Euteleostomi</taxon>
        <taxon>Actinopterygii</taxon>
        <taxon>Neopterygii</taxon>
        <taxon>Teleostei</taxon>
        <taxon>Ostariophysi</taxon>
        <taxon>Cypriniformes</taxon>
        <taxon>Nemacheilidae</taxon>
        <taxon>Triplophysa</taxon>
    </lineage>
</organism>
<sequence>MVLPLGQEKQDKKPHLLLHVNILLLRIRFVSGSLAVVDSCDILLFVSHSMTKMILCVVFVLLISVPEGCLQSASTDVSSTTLSTFKTNSHNLSSPTARSNSDKLTTTTSTDDSSAIRSTTDHSTDDRSTTDTTGSEYASRSQTTPLDFKSTTAQQTTQMDVTKRNQTTLQFTSQLQKSTVLKTPESTNETAFPTGQNSTTSSTALENKGGHDVAGNPGLIAVLCIFFITLAVLLVIVIVKVVRARRPQFERLDDVPMGNISEDAPFARYPPK</sequence>
<feature type="transmembrane region" description="Helical" evidence="2">
    <location>
        <begin position="20"/>
        <end position="46"/>
    </location>
</feature>
<reference evidence="3" key="1">
    <citation type="submission" date="2021-02" db="EMBL/GenBank/DDBJ databases">
        <title>Comparative genomics reveals that relaxation of natural selection precedes convergent phenotypic evolution of cavefish.</title>
        <authorList>
            <person name="Peng Z."/>
        </authorList>
    </citation>
    <scope>NUCLEOTIDE SEQUENCE</scope>
    <source>
        <tissue evidence="3">Muscle</tissue>
    </source>
</reference>
<name>A0A9W7TG59_TRIRA</name>
<evidence type="ECO:0000313" key="4">
    <source>
        <dbReference type="Proteomes" id="UP001059041"/>
    </source>
</evidence>
<feature type="compositionally biased region" description="Polar residues" evidence="1">
    <location>
        <begin position="136"/>
        <end position="160"/>
    </location>
</feature>
<dbReference type="Proteomes" id="UP001059041">
    <property type="component" value="Linkage Group LG20"/>
</dbReference>
<evidence type="ECO:0000256" key="2">
    <source>
        <dbReference type="SAM" id="Phobius"/>
    </source>
</evidence>
<proteinExistence type="predicted"/>
<dbReference type="EMBL" id="JAFHDT010000020">
    <property type="protein sequence ID" value="KAI7795444.1"/>
    <property type="molecule type" value="Genomic_DNA"/>
</dbReference>
<accession>A0A9W7TG59</accession>